<evidence type="ECO:0000313" key="2">
    <source>
        <dbReference type="EMBL" id="KAK9687969.1"/>
    </source>
</evidence>
<dbReference type="AlphaFoldDB" id="A0AAW1IEX4"/>
<name>A0AAW1IEX4_POPJA</name>
<dbReference type="EMBL" id="JASPKY010000612">
    <property type="protein sequence ID" value="KAK9687969.1"/>
    <property type="molecule type" value="Genomic_DNA"/>
</dbReference>
<proteinExistence type="predicted"/>
<feature type="compositionally biased region" description="Basic and acidic residues" evidence="1">
    <location>
        <begin position="39"/>
        <end position="53"/>
    </location>
</feature>
<evidence type="ECO:0000256" key="1">
    <source>
        <dbReference type="SAM" id="MobiDB-lite"/>
    </source>
</evidence>
<feature type="region of interest" description="Disordered" evidence="1">
    <location>
        <begin position="23"/>
        <end position="62"/>
    </location>
</feature>
<evidence type="ECO:0000313" key="3">
    <source>
        <dbReference type="Proteomes" id="UP001458880"/>
    </source>
</evidence>
<reference evidence="2 3" key="1">
    <citation type="journal article" date="2024" name="BMC Genomics">
        <title>De novo assembly and annotation of Popillia japonica's genome with initial clues to its potential as an invasive pest.</title>
        <authorList>
            <person name="Cucini C."/>
            <person name="Boschi S."/>
            <person name="Funari R."/>
            <person name="Cardaioli E."/>
            <person name="Iannotti N."/>
            <person name="Marturano G."/>
            <person name="Paoli F."/>
            <person name="Bruttini M."/>
            <person name="Carapelli A."/>
            <person name="Frati F."/>
            <person name="Nardi F."/>
        </authorList>
    </citation>
    <scope>NUCLEOTIDE SEQUENCE [LARGE SCALE GENOMIC DNA]</scope>
    <source>
        <strain evidence="2">DMR45628</strain>
    </source>
</reference>
<accession>A0AAW1IEX4</accession>
<sequence length="75" mass="8355">MTSTSKNLTDTELKAIINDPKFFKSDDENASSADNEFVISEHETESEASKTDSDTDTSVENNTSIVDVDKYVFVR</sequence>
<comment type="caution">
    <text evidence="2">The sequence shown here is derived from an EMBL/GenBank/DDBJ whole genome shotgun (WGS) entry which is preliminary data.</text>
</comment>
<dbReference type="Proteomes" id="UP001458880">
    <property type="component" value="Unassembled WGS sequence"/>
</dbReference>
<organism evidence="2 3">
    <name type="scientific">Popillia japonica</name>
    <name type="common">Japanese beetle</name>
    <dbReference type="NCBI Taxonomy" id="7064"/>
    <lineage>
        <taxon>Eukaryota</taxon>
        <taxon>Metazoa</taxon>
        <taxon>Ecdysozoa</taxon>
        <taxon>Arthropoda</taxon>
        <taxon>Hexapoda</taxon>
        <taxon>Insecta</taxon>
        <taxon>Pterygota</taxon>
        <taxon>Neoptera</taxon>
        <taxon>Endopterygota</taxon>
        <taxon>Coleoptera</taxon>
        <taxon>Polyphaga</taxon>
        <taxon>Scarabaeiformia</taxon>
        <taxon>Scarabaeidae</taxon>
        <taxon>Rutelinae</taxon>
        <taxon>Popillia</taxon>
    </lineage>
</organism>
<protein>
    <submittedName>
        <fullName evidence="2">Uncharacterized protein</fullName>
    </submittedName>
</protein>
<gene>
    <name evidence="2" type="ORF">QE152_g35867</name>
</gene>
<keyword evidence="3" id="KW-1185">Reference proteome</keyword>